<evidence type="ECO:0000256" key="7">
    <source>
        <dbReference type="ARBA" id="ARBA00069872"/>
    </source>
</evidence>
<evidence type="ECO:0000256" key="2">
    <source>
        <dbReference type="ARBA" id="ARBA00005636"/>
    </source>
</evidence>
<dbReference type="SMART" id="SM01382">
    <property type="entry name" value="Ribosomal_L2_C"/>
    <property type="match status" value="1"/>
</dbReference>
<dbReference type="InterPro" id="IPR012340">
    <property type="entry name" value="NA-bd_OB-fold"/>
</dbReference>
<comment type="function">
    <text evidence="6">Component of the mitochondrial ribosome (mitoribosome), a dedicated translation machinery responsible for the synthesis of mitochondrial genome-encoded proteins, including at least some of the essential transmembrane subunits of the mitochondrial respiratory chain. The mitoribosomes are attached to the mitochondrial inner membrane and translation products are cotranslationally integrated into the membrane.</text>
</comment>
<dbReference type="GO" id="GO:0032543">
    <property type="term" value="P:mitochondrial translation"/>
    <property type="evidence" value="ECO:0007669"/>
    <property type="project" value="EnsemblFungi"/>
</dbReference>
<evidence type="ECO:0000256" key="4">
    <source>
        <dbReference type="ARBA" id="ARBA00023128"/>
    </source>
</evidence>
<dbReference type="KEGG" id="lel:PVL30_002273"/>
<dbReference type="Gene3D" id="2.30.30.30">
    <property type="match status" value="1"/>
</dbReference>
<dbReference type="GO" id="GO:0003723">
    <property type="term" value="F:RNA binding"/>
    <property type="evidence" value="ECO:0007669"/>
    <property type="project" value="InterPro"/>
</dbReference>
<evidence type="ECO:0000256" key="6">
    <source>
        <dbReference type="ARBA" id="ARBA00037226"/>
    </source>
</evidence>
<dbReference type="InterPro" id="IPR008991">
    <property type="entry name" value="Translation_prot_SH3-like_sf"/>
</dbReference>
<dbReference type="SMART" id="SM01383">
    <property type="entry name" value="Ribosomal_L2"/>
    <property type="match status" value="1"/>
</dbReference>
<evidence type="ECO:0000256" key="1">
    <source>
        <dbReference type="ARBA" id="ARBA00004173"/>
    </source>
</evidence>
<dbReference type="FunFam" id="2.40.50.140:FF:000128">
    <property type="entry name" value="50S ribosomal protein L2"/>
    <property type="match status" value="1"/>
</dbReference>
<sequence>MIPRLSTCHSVTFQGIRAIKSGSIPNAVSHLTQISKRFNSTMDGQLTEMEEQDIRFRKQRELAMKLVKVKHYADMFPEHTNPGTTHYKKPVHDHLHKGRPVKELTVPMKRNAGRNNTGQITVRGLGGGHKRRVRILDFHRLEAGRNQVVRIEYDPNRSGHIALLKHMETGNLSYIVAPQGLRGGDIVESFRQGIPKDFMEEMDRTNNGEIDEALLSARILQRGNCLPLRMIPVGSIIHCIGLNSQRRSQLVRAAGTFGKILGKDQERQLAIIKLCSGEQRYISLDCHATLGVVSNKEHQLISWGKAGRRRYLGKRPVVRGMAMNAKDHPHGGGRGKSKSNKFTQSMWGQLKFTKTRMRPNPMCIKNRKGRVIRHKK</sequence>
<feature type="domain" description="Large ribosomal subunit protein uL2 C-terminal" evidence="8">
    <location>
        <begin position="220"/>
        <end position="350"/>
    </location>
</feature>
<organism evidence="10 11">
    <name type="scientific">Lodderomyces elongisporus (strain ATCC 11503 / CBS 2605 / JCM 1781 / NBRC 1676 / NRRL YB-4239)</name>
    <name type="common">Yeast</name>
    <name type="synonym">Saccharomyces elongisporus</name>
    <dbReference type="NCBI Taxonomy" id="379508"/>
    <lineage>
        <taxon>Eukaryota</taxon>
        <taxon>Fungi</taxon>
        <taxon>Dikarya</taxon>
        <taxon>Ascomycota</taxon>
        <taxon>Saccharomycotina</taxon>
        <taxon>Pichiomycetes</taxon>
        <taxon>Debaryomycetaceae</taxon>
        <taxon>Candida/Lodderomyces clade</taxon>
        <taxon>Lodderomyces</taxon>
    </lineage>
</organism>
<dbReference type="NCBIfam" id="TIGR01171">
    <property type="entry name" value="rplB_bact"/>
    <property type="match status" value="1"/>
</dbReference>
<keyword evidence="5" id="KW-0687">Ribonucleoprotein</keyword>
<protein>
    <recommendedName>
        <fullName evidence="7">Large ribosomal subunit protein uL2m</fullName>
    </recommendedName>
</protein>
<evidence type="ECO:0000313" key="11">
    <source>
        <dbReference type="Proteomes" id="UP000001996"/>
    </source>
</evidence>
<dbReference type="VEuPathDB" id="FungiDB:LELG_02256"/>
<dbReference type="EMBL" id="CH981525">
    <property type="protein sequence ID" value="EDK44077.1"/>
    <property type="molecule type" value="Genomic_DNA"/>
</dbReference>
<dbReference type="GeneID" id="5234394"/>
<dbReference type="GO" id="GO:0005762">
    <property type="term" value="C:mitochondrial large ribosomal subunit"/>
    <property type="evidence" value="ECO:0007669"/>
    <property type="project" value="EnsemblFungi"/>
</dbReference>
<proteinExistence type="inferred from homology"/>
<name>A5DY19_LODEL</name>
<dbReference type="InterPro" id="IPR014726">
    <property type="entry name" value="Ribosomal_uL2_dom3"/>
</dbReference>
<keyword evidence="3 10" id="KW-0689">Ribosomal protein</keyword>
<dbReference type="InterPro" id="IPR022669">
    <property type="entry name" value="Ribosomal_uL2_C"/>
</dbReference>
<evidence type="ECO:0000256" key="3">
    <source>
        <dbReference type="ARBA" id="ARBA00022980"/>
    </source>
</evidence>
<dbReference type="GO" id="GO:0003735">
    <property type="term" value="F:structural constituent of ribosome"/>
    <property type="evidence" value="ECO:0007669"/>
    <property type="project" value="EnsemblFungi"/>
</dbReference>
<dbReference type="FunCoup" id="A5DY19">
    <property type="interactions" value="432"/>
</dbReference>
<keyword evidence="11" id="KW-1185">Reference proteome</keyword>
<evidence type="ECO:0000313" key="10">
    <source>
        <dbReference type="EMBL" id="EDK44077.1"/>
    </source>
</evidence>
<dbReference type="InterPro" id="IPR022666">
    <property type="entry name" value="Ribosomal_uL2_RNA-bd_dom"/>
</dbReference>
<dbReference type="FunFam" id="4.10.950.10:FF:000001">
    <property type="entry name" value="50S ribosomal protein L2"/>
    <property type="match status" value="1"/>
</dbReference>
<dbReference type="Pfam" id="PF00181">
    <property type="entry name" value="Ribosomal_L2_N"/>
    <property type="match status" value="1"/>
</dbReference>
<dbReference type="AlphaFoldDB" id="A5DY19"/>
<dbReference type="PANTHER" id="PTHR13691:SF5">
    <property type="entry name" value="LARGE RIBOSOMAL SUBUNIT PROTEIN UL2M"/>
    <property type="match status" value="1"/>
</dbReference>
<keyword evidence="4" id="KW-0496">Mitochondrion</keyword>
<comment type="similarity">
    <text evidence="2">Belongs to the universal ribosomal protein uL2 family.</text>
</comment>
<accession>A5DY19</accession>
<comment type="subcellular location">
    <subcellularLocation>
        <location evidence="1">Mitochondrion</location>
    </subcellularLocation>
</comment>
<evidence type="ECO:0000259" key="8">
    <source>
        <dbReference type="SMART" id="SM01382"/>
    </source>
</evidence>
<dbReference type="Gene3D" id="2.40.50.140">
    <property type="entry name" value="Nucleic acid-binding proteins"/>
    <property type="match status" value="1"/>
</dbReference>
<dbReference type="Gene3D" id="4.10.950.10">
    <property type="entry name" value="Ribosomal protein L2, domain 3"/>
    <property type="match status" value="1"/>
</dbReference>
<dbReference type="OMA" id="TAQRGNC"/>
<evidence type="ECO:0000256" key="5">
    <source>
        <dbReference type="ARBA" id="ARBA00023274"/>
    </source>
</evidence>
<dbReference type="Proteomes" id="UP000001996">
    <property type="component" value="Unassembled WGS sequence"/>
</dbReference>
<dbReference type="SUPFAM" id="SSF50104">
    <property type="entry name" value="Translation proteins SH3-like domain"/>
    <property type="match status" value="1"/>
</dbReference>
<feature type="domain" description="Large ribosomal subunit protein uL2 RNA-binding" evidence="9">
    <location>
        <begin position="113"/>
        <end position="189"/>
    </location>
</feature>
<dbReference type="STRING" id="379508.A5DY19"/>
<dbReference type="eggNOG" id="KOG0438">
    <property type="taxonomic scope" value="Eukaryota"/>
</dbReference>
<dbReference type="Pfam" id="PF03947">
    <property type="entry name" value="Ribosomal_L2_C"/>
    <property type="match status" value="1"/>
</dbReference>
<dbReference type="PANTHER" id="PTHR13691">
    <property type="entry name" value="RIBOSOMAL PROTEIN L2"/>
    <property type="match status" value="1"/>
</dbReference>
<dbReference type="InterPro" id="IPR005880">
    <property type="entry name" value="Ribosomal_uL2_bac/org-type"/>
</dbReference>
<dbReference type="GO" id="GO:0016740">
    <property type="term" value="F:transferase activity"/>
    <property type="evidence" value="ECO:0007669"/>
    <property type="project" value="InterPro"/>
</dbReference>
<dbReference type="SUPFAM" id="SSF50249">
    <property type="entry name" value="Nucleic acid-binding proteins"/>
    <property type="match status" value="1"/>
</dbReference>
<dbReference type="OrthoDB" id="268576at2759"/>
<dbReference type="InParanoid" id="A5DY19"/>
<dbReference type="InterPro" id="IPR014722">
    <property type="entry name" value="Rib_uL2_dom2"/>
</dbReference>
<reference evidence="10 11" key="1">
    <citation type="journal article" date="2009" name="Nature">
        <title>Evolution of pathogenicity and sexual reproduction in eight Candida genomes.</title>
        <authorList>
            <person name="Butler G."/>
            <person name="Rasmussen M.D."/>
            <person name="Lin M.F."/>
            <person name="Santos M.A."/>
            <person name="Sakthikumar S."/>
            <person name="Munro C.A."/>
            <person name="Rheinbay E."/>
            <person name="Grabherr M."/>
            <person name="Forche A."/>
            <person name="Reedy J.L."/>
            <person name="Agrafioti I."/>
            <person name="Arnaud M.B."/>
            <person name="Bates S."/>
            <person name="Brown A.J."/>
            <person name="Brunke S."/>
            <person name="Costanzo M.C."/>
            <person name="Fitzpatrick D.A."/>
            <person name="de Groot P.W."/>
            <person name="Harris D."/>
            <person name="Hoyer L.L."/>
            <person name="Hube B."/>
            <person name="Klis F.M."/>
            <person name="Kodira C."/>
            <person name="Lennard N."/>
            <person name="Logue M.E."/>
            <person name="Martin R."/>
            <person name="Neiman A.M."/>
            <person name="Nikolaou E."/>
            <person name="Quail M.A."/>
            <person name="Quinn J."/>
            <person name="Santos M.C."/>
            <person name="Schmitzberger F.F."/>
            <person name="Sherlock G."/>
            <person name="Shah P."/>
            <person name="Silverstein K.A."/>
            <person name="Skrzypek M.S."/>
            <person name="Soll D."/>
            <person name="Staggs R."/>
            <person name="Stansfield I."/>
            <person name="Stumpf M.P."/>
            <person name="Sudbery P.E."/>
            <person name="Srikantha T."/>
            <person name="Zeng Q."/>
            <person name="Berman J."/>
            <person name="Berriman M."/>
            <person name="Heitman J."/>
            <person name="Gow N.A."/>
            <person name="Lorenz M.C."/>
            <person name="Birren B.W."/>
            <person name="Kellis M."/>
            <person name="Cuomo C.A."/>
        </authorList>
    </citation>
    <scope>NUCLEOTIDE SEQUENCE [LARGE SCALE GENOMIC DNA]</scope>
    <source>
        <strain evidence="11">ATCC 11503 / BCRC 21390 / CBS 2605 / JCM 1781 / NBRC 1676 / NRRL YB-4239</strain>
    </source>
</reference>
<dbReference type="InterPro" id="IPR002171">
    <property type="entry name" value="Ribosomal_uL2"/>
</dbReference>
<dbReference type="HOGENOM" id="CLU_036235_3_1_1"/>
<evidence type="ECO:0000259" key="9">
    <source>
        <dbReference type="SMART" id="SM01383"/>
    </source>
</evidence>
<gene>
    <name evidence="10" type="ORF">LELG_02256</name>
</gene>